<sequence length="233" mass="27579">MHVVCKRQDILFNKLKTNFSRNVKRRPFLDECYTFGKLEFIGEQRQWHEQLIKISSESPVPDIVGLSHFLTIVMLIVNISFRILLNWYNNNKNTPGGFKGVDVEKIKHEIYSNTDSNDISFVEWESNKQLLELSLERYISTSIKTKSVDVESKRHNNIYLKLGYYFNHKGIWSLLFILEMIKIPFLILLNWYNNNKNTSDGFKAVDIEKIRHEIHSDTDSNDISFVEWEKLEI</sequence>
<dbReference type="AlphaFoldDB" id="A0A1Y1XP14"/>
<dbReference type="Proteomes" id="UP000193944">
    <property type="component" value="Unassembled WGS sequence"/>
</dbReference>
<keyword evidence="1" id="KW-0812">Transmembrane</keyword>
<comment type="caution">
    <text evidence="2">The sequence shown here is derived from an EMBL/GenBank/DDBJ whole genome shotgun (WGS) entry which is preliminary data.</text>
</comment>
<evidence type="ECO:0000313" key="3">
    <source>
        <dbReference type="Proteomes" id="UP000193944"/>
    </source>
</evidence>
<evidence type="ECO:0000313" key="2">
    <source>
        <dbReference type="EMBL" id="ORX87405.1"/>
    </source>
</evidence>
<dbReference type="EMBL" id="MCFG01000009">
    <property type="protein sequence ID" value="ORX87405.1"/>
    <property type="molecule type" value="Genomic_DNA"/>
</dbReference>
<keyword evidence="1" id="KW-0472">Membrane</keyword>
<gene>
    <name evidence="2" type="ORF">BCR32DRAFT_274550</name>
</gene>
<keyword evidence="3" id="KW-1185">Reference proteome</keyword>
<organism evidence="2 3">
    <name type="scientific">Anaeromyces robustus</name>
    <dbReference type="NCBI Taxonomy" id="1754192"/>
    <lineage>
        <taxon>Eukaryota</taxon>
        <taxon>Fungi</taxon>
        <taxon>Fungi incertae sedis</taxon>
        <taxon>Chytridiomycota</taxon>
        <taxon>Chytridiomycota incertae sedis</taxon>
        <taxon>Neocallimastigomycetes</taxon>
        <taxon>Neocallimastigales</taxon>
        <taxon>Neocallimastigaceae</taxon>
        <taxon>Anaeromyces</taxon>
    </lineage>
</organism>
<feature type="transmembrane region" description="Helical" evidence="1">
    <location>
        <begin position="63"/>
        <end position="85"/>
    </location>
</feature>
<reference evidence="2 3" key="2">
    <citation type="submission" date="2016-08" db="EMBL/GenBank/DDBJ databases">
        <title>Pervasive Adenine N6-methylation of Active Genes in Fungi.</title>
        <authorList>
            <consortium name="DOE Joint Genome Institute"/>
            <person name="Mondo S.J."/>
            <person name="Dannebaum R.O."/>
            <person name="Kuo R.C."/>
            <person name="Labutti K."/>
            <person name="Haridas S."/>
            <person name="Kuo A."/>
            <person name="Salamov A."/>
            <person name="Ahrendt S.R."/>
            <person name="Lipzen A."/>
            <person name="Sullivan W."/>
            <person name="Andreopoulos W.B."/>
            <person name="Clum A."/>
            <person name="Lindquist E."/>
            <person name="Daum C."/>
            <person name="Ramamoorthy G.K."/>
            <person name="Gryganskyi A."/>
            <person name="Culley D."/>
            <person name="Magnuson J.K."/>
            <person name="James T.Y."/>
            <person name="O'Malley M.A."/>
            <person name="Stajich J.E."/>
            <person name="Spatafora J.W."/>
            <person name="Visel A."/>
            <person name="Grigoriev I.V."/>
        </authorList>
    </citation>
    <scope>NUCLEOTIDE SEQUENCE [LARGE SCALE GENOMIC DNA]</scope>
    <source>
        <strain evidence="2 3">S4</strain>
    </source>
</reference>
<accession>A0A1Y1XP14</accession>
<reference evidence="2 3" key="1">
    <citation type="submission" date="2016-08" db="EMBL/GenBank/DDBJ databases">
        <title>A Parts List for Fungal Cellulosomes Revealed by Comparative Genomics.</title>
        <authorList>
            <consortium name="DOE Joint Genome Institute"/>
            <person name="Haitjema C.H."/>
            <person name="Gilmore S.P."/>
            <person name="Henske J.K."/>
            <person name="Solomon K.V."/>
            <person name="De Groot R."/>
            <person name="Kuo A."/>
            <person name="Mondo S.J."/>
            <person name="Salamov A.A."/>
            <person name="Labutti K."/>
            <person name="Zhao Z."/>
            <person name="Chiniquy J."/>
            <person name="Barry K."/>
            <person name="Brewer H.M."/>
            <person name="Purvine S.O."/>
            <person name="Wright A.T."/>
            <person name="Boxma B."/>
            <person name="Van Alen T."/>
            <person name="Hackstein J.H."/>
            <person name="Baker S.E."/>
            <person name="Grigoriev I.V."/>
            <person name="O'Malley M.A."/>
        </authorList>
    </citation>
    <scope>NUCLEOTIDE SEQUENCE [LARGE SCALE GENOMIC DNA]</scope>
    <source>
        <strain evidence="2 3">S4</strain>
    </source>
</reference>
<name>A0A1Y1XP14_9FUNG</name>
<feature type="transmembrane region" description="Helical" evidence="1">
    <location>
        <begin position="171"/>
        <end position="192"/>
    </location>
</feature>
<protein>
    <submittedName>
        <fullName evidence="2">Uncharacterized protein</fullName>
    </submittedName>
</protein>
<keyword evidence="1" id="KW-1133">Transmembrane helix</keyword>
<proteinExistence type="predicted"/>
<evidence type="ECO:0000256" key="1">
    <source>
        <dbReference type="SAM" id="Phobius"/>
    </source>
</evidence>